<proteinExistence type="predicted"/>
<comment type="caution">
    <text evidence="1">The sequence shown here is derived from an EMBL/GenBank/DDBJ whole genome shotgun (WGS) entry which is preliminary data.</text>
</comment>
<dbReference type="RefSeq" id="WP_258796965.1">
    <property type="nucleotide sequence ID" value="NZ_JANTHX010000003.1"/>
</dbReference>
<accession>A0ABT1ZBL6</accession>
<keyword evidence="2" id="KW-1185">Reference proteome</keyword>
<protein>
    <recommendedName>
        <fullName evidence="3">Benenodin family lasso peptide</fullName>
    </recommendedName>
</protein>
<evidence type="ECO:0000313" key="2">
    <source>
        <dbReference type="Proteomes" id="UP001205337"/>
    </source>
</evidence>
<dbReference type="Proteomes" id="UP001205337">
    <property type="component" value="Unassembled WGS sequence"/>
</dbReference>
<name>A0ABT1ZBL6_9MICO</name>
<evidence type="ECO:0008006" key="3">
    <source>
        <dbReference type="Google" id="ProtNLM"/>
    </source>
</evidence>
<sequence>MLKTNDIDLRALFDELEEPLILLAEVADGDQPDDGFDGVCTQHDGCRII</sequence>
<reference evidence="1 2" key="1">
    <citation type="submission" date="2022-08" db="EMBL/GenBank/DDBJ databases">
        <authorList>
            <person name="Li F."/>
        </authorList>
    </citation>
    <scope>NUCLEOTIDE SEQUENCE [LARGE SCALE GENOMIC DNA]</scope>
    <source>
        <strain evidence="1 2">10F1B-8-1</strain>
    </source>
</reference>
<organism evidence="1 2">
    <name type="scientific">Protaetiibacter mangrovi</name>
    <dbReference type="NCBI Taxonomy" id="2970926"/>
    <lineage>
        <taxon>Bacteria</taxon>
        <taxon>Bacillati</taxon>
        <taxon>Actinomycetota</taxon>
        <taxon>Actinomycetes</taxon>
        <taxon>Micrococcales</taxon>
        <taxon>Microbacteriaceae</taxon>
        <taxon>Protaetiibacter</taxon>
    </lineage>
</organism>
<gene>
    <name evidence="1" type="ORF">NUH29_00800</name>
</gene>
<dbReference type="EMBL" id="JANTHX010000003">
    <property type="protein sequence ID" value="MCS0498088.1"/>
    <property type="molecule type" value="Genomic_DNA"/>
</dbReference>
<evidence type="ECO:0000313" key="1">
    <source>
        <dbReference type="EMBL" id="MCS0498088.1"/>
    </source>
</evidence>